<gene>
    <name evidence="3" type="ORF">HNR55_000680</name>
</gene>
<keyword evidence="1" id="KW-0812">Transmembrane</keyword>
<proteinExistence type="predicted"/>
<evidence type="ECO:0000259" key="2">
    <source>
        <dbReference type="Pfam" id="PF13400"/>
    </source>
</evidence>
<dbReference type="EMBL" id="JACHIE010000002">
    <property type="protein sequence ID" value="MBB6456113.1"/>
    <property type="molecule type" value="Genomic_DNA"/>
</dbReference>
<evidence type="ECO:0000313" key="3">
    <source>
        <dbReference type="EMBL" id="MBB6456113.1"/>
    </source>
</evidence>
<keyword evidence="4" id="KW-1185">Reference proteome</keyword>
<dbReference type="AlphaFoldDB" id="A0A841QCZ7"/>
<dbReference type="Pfam" id="PF13400">
    <property type="entry name" value="Tad"/>
    <property type="match status" value="1"/>
</dbReference>
<name>A0A841QCZ7_9PROT</name>
<protein>
    <recommendedName>
        <fullName evidence="2">Putative Flp pilus-assembly TadG-like N-terminal domain-containing protein</fullName>
    </recommendedName>
</protein>
<accession>A0A841QCZ7</accession>
<dbReference type="RefSeq" id="WP_166111383.1">
    <property type="nucleotide sequence ID" value="NZ_BAABDB010000005.1"/>
</dbReference>
<sequence>MKKIIQDNRGGVAILFASIGFLLLVATGIAVDYGRAMSSKTRLDAAADSVALFAVSRSQMNVDGSGATVGAQAVQIFLDETKTFVERNSVTITSVTPQFTQKTDSVWEFRLSYTALSKNYFTQIFGPNLVSFPIHGQSQTHNERAPNTDFYFLLDTSMSMAFPTTQAGLQYVAQQNGNGCTFACHYGSSSSIDSYDLAKANNYPLRIDEEIKALTQAAAAAESASAKNRATYRFAVYQFNAQETWDDASMQSLLQAWTVGVNIDAVTMQKRKDWIAQQQRALVSDLDTNLDNVIAKANTIQLARYASDNCPVDNTCSSPFSDYHTSSNNAFIQMNKIIPTPGTGFPGSQPQNILFVVTDGMRDEHQSYDDSGTLVAGARDANGYMSGGSFNPVYCDNIKNKGTRIAILYTKYLPESVGTDWWSLTYAVPFIPNIEPALQACASPGLLIEVSTGDDIGQALAALFNKALATAVIQK</sequence>
<dbReference type="Proteomes" id="UP000578000">
    <property type="component" value="Unassembled WGS sequence"/>
</dbReference>
<evidence type="ECO:0000256" key="1">
    <source>
        <dbReference type="SAM" id="Phobius"/>
    </source>
</evidence>
<comment type="caution">
    <text evidence="3">The sequence shown here is derived from an EMBL/GenBank/DDBJ whole genome shotgun (WGS) entry which is preliminary data.</text>
</comment>
<organism evidence="3 4">
    <name type="scientific">Acetobacter lovaniensis</name>
    <dbReference type="NCBI Taxonomy" id="104100"/>
    <lineage>
        <taxon>Bacteria</taxon>
        <taxon>Pseudomonadati</taxon>
        <taxon>Pseudomonadota</taxon>
        <taxon>Alphaproteobacteria</taxon>
        <taxon>Acetobacterales</taxon>
        <taxon>Acetobacteraceae</taxon>
        <taxon>Acetobacter</taxon>
    </lineage>
</organism>
<feature type="transmembrane region" description="Helical" evidence="1">
    <location>
        <begin position="12"/>
        <end position="31"/>
    </location>
</feature>
<reference evidence="3 4" key="1">
    <citation type="submission" date="2020-08" db="EMBL/GenBank/DDBJ databases">
        <title>Genomic Encyclopedia of Type Strains, Phase IV (KMG-IV): sequencing the most valuable type-strain genomes for metagenomic binning, comparative biology and taxonomic classification.</title>
        <authorList>
            <person name="Goeker M."/>
        </authorList>
    </citation>
    <scope>NUCLEOTIDE SEQUENCE [LARGE SCALE GENOMIC DNA]</scope>
    <source>
        <strain evidence="3 4">DSM 4491</strain>
    </source>
</reference>
<dbReference type="InterPro" id="IPR028087">
    <property type="entry name" value="Tad_N"/>
</dbReference>
<feature type="domain" description="Putative Flp pilus-assembly TadG-like N-terminal" evidence="2">
    <location>
        <begin position="10"/>
        <end position="55"/>
    </location>
</feature>
<keyword evidence="1" id="KW-0472">Membrane</keyword>
<keyword evidence="1" id="KW-1133">Transmembrane helix</keyword>
<evidence type="ECO:0000313" key="4">
    <source>
        <dbReference type="Proteomes" id="UP000578000"/>
    </source>
</evidence>